<dbReference type="SUPFAM" id="SSF52172">
    <property type="entry name" value="CheY-like"/>
    <property type="match status" value="1"/>
</dbReference>
<sequence>MSILIVDDSPDQRVLLETILRQAGHGHVRLAGSALEAYQELGMDHGGRPGPAPDLMLLDIMMPGINGVEACRTIKACPSVSDIPVIMVTAKTDTSYLQDAFAAGAIDFLTKPVNNVELTARVASALTLKREMDRRKARETELKERNQELERALAEVKVLRGLIPICAGCKKIRNDHGYWQQIEEYIQDHSEAAFSHGLCLPCAKRLYPGVYPE</sequence>
<dbReference type="InterPro" id="IPR001789">
    <property type="entry name" value="Sig_transdc_resp-reg_receiver"/>
</dbReference>
<keyword evidence="3" id="KW-0175">Coiled coil</keyword>
<name>A0AA86T393_9BACT</name>
<dbReference type="SMART" id="SM00448">
    <property type="entry name" value="REC"/>
    <property type="match status" value="1"/>
</dbReference>
<evidence type="ECO:0000313" key="6">
    <source>
        <dbReference type="Proteomes" id="UP001179121"/>
    </source>
</evidence>
<reference evidence="5" key="1">
    <citation type="submission" date="2022-10" db="EMBL/GenBank/DDBJ databases">
        <authorList>
            <person name="Koch H."/>
        </authorList>
    </citation>
    <scope>NUCLEOTIDE SEQUENCE</scope>
    <source>
        <strain evidence="5">DNF</strain>
    </source>
</reference>
<dbReference type="KEGG" id="nti:DNFV4_01577"/>
<feature type="modified residue" description="4-aspartylphosphate" evidence="2">
    <location>
        <position position="59"/>
    </location>
</feature>
<dbReference type="PROSITE" id="PS50110">
    <property type="entry name" value="RESPONSE_REGULATORY"/>
    <property type="match status" value="1"/>
</dbReference>
<gene>
    <name evidence="5" type="ORF">DNFV4_01577</name>
</gene>
<evidence type="ECO:0000256" key="2">
    <source>
        <dbReference type="PROSITE-ProRule" id="PRU00169"/>
    </source>
</evidence>
<keyword evidence="1 2" id="KW-0597">Phosphoprotein</keyword>
<organism evidence="5 6">
    <name type="scientific">Nitrospira tepida</name>
    <dbReference type="NCBI Taxonomy" id="2973512"/>
    <lineage>
        <taxon>Bacteria</taxon>
        <taxon>Pseudomonadati</taxon>
        <taxon>Nitrospirota</taxon>
        <taxon>Nitrospiria</taxon>
        <taxon>Nitrospirales</taxon>
        <taxon>Nitrospiraceae</taxon>
        <taxon>Nitrospira</taxon>
    </lineage>
</organism>
<dbReference type="EMBL" id="OX365700">
    <property type="protein sequence ID" value="CAI4031148.1"/>
    <property type="molecule type" value="Genomic_DNA"/>
</dbReference>
<proteinExistence type="predicted"/>
<accession>A0AA86T393</accession>
<feature type="coiled-coil region" evidence="3">
    <location>
        <begin position="132"/>
        <end position="162"/>
    </location>
</feature>
<evidence type="ECO:0000256" key="1">
    <source>
        <dbReference type="ARBA" id="ARBA00022553"/>
    </source>
</evidence>
<evidence type="ECO:0000256" key="3">
    <source>
        <dbReference type="SAM" id="Coils"/>
    </source>
</evidence>
<dbReference type="PANTHER" id="PTHR44591">
    <property type="entry name" value="STRESS RESPONSE REGULATOR PROTEIN 1"/>
    <property type="match status" value="1"/>
</dbReference>
<dbReference type="InterPro" id="IPR011006">
    <property type="entry name" value="CheY-like_superfamily"/>
</dbReference>
<dbReference type="PANTHER" id="PTHR44591:SF3">
    <property type="entry name" value="RESPONSE REGULATORY DOMAIN-CONTAINING PROTEIN"/>
    <property type="match status" value="1"/>
</dbReference>
<dbReference type="GO" id="GO:0000160">
    <property type="term" value="P:phosphorelay signal transduction system"/>
    <property type="evidence" value="ECO:0007669"/>
    <property type="project" value="InterPro"/>
</dbReference>
<evidence type="ECO:0000259" key="4">
    <source>
        <dbReference type="PROSITE" id="PS50110"/>
    </source>
</evidence>
<dbReference type="Gene3D" id="3.40.50.2300">
    <property type="match status" value="1"/>
</dbReference>
<keyword evidence="6" id="KW-1185">Reference proteome</keyword>
<evidence type="ECO:0000313" key="5">
    <source>
        <dbReference type="EMBL" id="CAI4031148.1"/>
    </source>
</evidence>
<dbReference type="InterPro" id="IPR050595">
    <property type="entry name" value="Bact_response_regulator"/>
</dbReference>
<protein>
    <submittedName>
        <fullName evidence="5">Response regulator</fullName>
    </submittedName>
</protein>
<dbReference type="Pfam" id="PF00072">
    <property type="entry name" value="Response_reg"/>
    <property type="match status" value="1"/>
</dbReference>
<dbReference type="AlphaFoldDB" id="A0AA86T393"/>
<dbReference type="Proteomes" id="UP001179121">
    <property type="component" value="Chromosome"/>
</dbReference>
<dbReference type="RefSeq" id="WP_289268099.1">
    <property type="nucleotide sequence ID" value="NZ_OX365700.1"/>
</dbReference>
<feature type="domain" description="Response regulatory" evidence="4">
    <location>
        <begin position="2"/>
        <end position="126"/>
    </location>
</feature>